<evidence type="ECO:0000313" key="2">
    <source>
        <dbReference type="EMBL" id="ESK87470.1"/>
    </source>
</evidence>
<gene>
    <name evidence="2" type="ORF">Moror_11596</name>
</gene>
<evidence type="ECO:0000256" key="1">
    <source>
        <dbReference type="SAM" id="MobiDB-lite"/>
    </source>
</evidence>
<dbReference type="OrthoDB" id="3005893at2759"/>
<organism evidence="2 3">
    <name type="scientific">Moniliophthora roreri (strain MCA 2997)</name>
    <name type="common">Cocoa frosty pod rot fungus</name>
    <name type="synonym">Crinipellis roreri</name>
    <dbReference type="NCBI Taxonomy" id="1381753"/>
    <lineage>
        <taxon>Eukaryota</taxon>
        <taxon>Fungi</taxon>
        <taxon>Dikarya</taxon>
        <taxon>Basidiomycota</taxon>
        <taxon>Agaricomycotina</taxon>
        <taxon>Agaricomycetes</taxon>
        <taxon>Agaricomycetidae</taxon>
        <taxon>Agaricales</taxon>
        <taxon>Marasmiineae</taxon>
        <taxon>Marasmiaceae</taxon>
        <taxon>Moniliophthora</taxon>
    </lineage>
</organism>
<dbReference type="KEGG" id="mrr:Moror_11596"/>
<dbReference type="AlphaFoldDB" id="V2X4T4"/>
<keyword evidence="3" id="KW-1185">Reference proteome</keyword>
<evidence type="ECO:0008006" key="4">
    <source>
        <dbReference type="Google" id="ProtNLM"/>
    </source>
</evidence>
<feature type="region of interest" description="Disordered" evidence="1">
    <location>
        <begin position="521"/>
        <end position="681"/>
    </location>
</feature>
<proteinExistence type="predicted"/>
<feature type="compositionally biased region" description="Basic and acidic residues" evidence="1">
    <location>
        <begin position="521"/>
        <end position="540"/>
    </location>
</feature>
<reference evidence="2 3" key="1">
    <citation type="journal article" date="2014" name="BMC Genomics">
        <title>Genome and secretome analysis of the hemibiotrophic fungal pathogen, Moniliophthora roreri, which causes frosty pod rot disease of cacao: mechanisms of the biotrophic and necrotrophic phases.</title>
        <authorList>
            <person name="Meinhardt L.W."/>
            <person name="Costa G.G.L."/>
            <person name="Thomazella D.P.T."/>
            <person name="Teixeira P.J.P.L."/>
            <person name="Carazzolle M.F."/>
            <person name="Schuster S.C."/>
            <person name="Carlson J.E."/>
            <person name="Guiltinan M.J."/>
            <person name="Mieczkowski P."/>
            <person name="Farmer A."/>
            <person name="Ramaraj T."/>
            <person name="Crozier J."/>
            <person name="Davis R.E."/>
            <person name="Shao J."/>
            <person name="Melnick R.L."/>
            <person name="Pereira G.A.G."/>
            <person name="Bailey B.A."/>
        </authorList>
    </citation>
    <scope>NUCLEOTIDE SEQUENCE [LARGE SCALE GENOMIC DNA]</scope>
    <source>
        <strain evidence="2 3">MCA 2997</strain>
    </source>
</reference>
<sequence length="681" mass="78429">MPLVQGSSDFKFHDNQITVVEGSQYNTTYDNRTFQIVRRETRELTIWDEFKRVRIGNVNLIKAVVTSDIYGYDGPWWLHNRNRRTVARRTISVARIRGEDKEAEFLYVRYSGPEARQTFKRDFDQFSAVKHLNVAQLFGYSDSQYDLPALIFYDALIPLSRVLLSNRGNKWVELYFRLQATVAKVDGHFVCMDPNALWIEPRSGALRRGPYVQSDAYPLRQLFDVPSTSHINPLSIQTYSDTNTVIDYLARIFPINMIFKQVGTGVKFRDWRVTAFELWPYIVGSLWKRNQQPIIAHWTGFTQIPQYVCVEAHDVRFRRCGVVMEDGSVRFLFADPSCFRYLQLQYRLFHGSEQLDIESVWFAQAHSIFSQLGVHEDEWEEYSIVDGFRLTLYPYDYWKGNAGIVLTKPTPYLFVRPIPRPSDDETTWRSWAESTYFWSLDPSGREEMLESTRVSLELPDFEHNVELLYISWDLETYRAIGSFQHFKGFDPKTTDCAHSLGYPLMQVVGNMDRFQELGESNDDRLTSKDEEPMPVDRDPPCPDNASHNIAPPSRPNDTSVNEMPDTKTNEEVTVGNKRKSTAAGSSGKHRKVHTDHGEDEDATTGSTIKRLRTTAAYAGNPVQVPKRGRWDNLPQRELSSRKVRPSVRAQETREARSEGSASKKRGRGGRNGQGWASGKAK</sequence>
<evidence type="ECO:0000313" key="3">
    <source>
        <dbReference type="Proteomes" id="UP000017559"/>
    </source>
</evidence>
<dbReference type="Proteomes" id="UP000017559">
    <property type="component" value="Unassembled WGS sequence"/>
</dbReference>
<name>V2X4T4_MONRO</name>
<comment type="caution">
    <text evidence="2">The sequence shown here is derived from an EMBL/GenBank/DDBJ whole genome shotgun (WGS) entry which is preliminary data.</text>
</comment>
<protein>
    <recommendedName>
        <fullName evidence="4">Protein kinase domain-containing protein</fullName>
    </recommendedName>
</protein>
<dbReference type="HOGENOM" id="CLU_025147_0_0_1"/>
<dbReference type="EMBL" id="AWSO01000779">
    <property type="protein sequence ID" value="ESK87470.1"/>
    <property type="molecule type" value="Genomic_DNA"/>
</dbReference>
<accession>V2X4T4</accession>